<organism evidence="2 3">
    <name type="scientific">Nocardiopsis aegyptia</name>
    <dbReference type="NCBI Taxonomy" id="220378"/>
    <lineage>
        <taxon>Bacteria</taxon>
        <taxon>Bacillati</taxon>
        <taxon>Actinomycetota</taxon>
        <taxon>Actinomycetes</taxon>
        <taxon>Streptosporangiales</taxon>
        <taxon>Nocardiopsidaceae</taxon>
        <taxon>Nocardiopsis</taxon>
    </lineage>
</organism>
<keyword evidence="3" id="KW-1185">Reference proteome</keyword>
<name>A0A7Z0JAY7_9ACTN</name>
<sequence>MLFSIPGAGWLLIAAVSTVVFMIGMRALIIGATSGDGVPGDWKEQSRRGIRLFYVATPVFAAIVLGASVLRPEPPSTILFLYSMSFVAIPAALLPVRGRMVRLHLAQQADPDVAPRSDWLVTTWLVLVLGTACVGSTAALLVSKYGT</sequence>
<gene>
    <name evidence="2" type="ORF">HNR10_002801</name>
</gene>
<evidence type="ECO:0000313" key="2">
    <source>
        <dbReference type="EMBL" id="NYJ34920.1"/>
    </source>
</evidence>
<comment type="caution">
    <text evidence="2">The sequence shown here is derived from an EMBL/GenBank/DDBJ whole genome shotgun (WGS) entry which is preliminary data.</text>
</comment>
<dbReference type="EMBL" id="JACCFS010000001">
    <property type="protein sequence ID" value="NYJ34920.1"/>
    <property type="molecule type" value="Genomic_DNA"/>
</dbReference>
<feature type="transmembrane region" description="Helical" evidence="1">
    <location>
        <begin position="52"/>
        <end position="70"/>
    </location>
</feature>
<protein>
    <submittedName>
        <fullName evidence="2">Uncharacterized protein</fullName>
    </submittedName>
</protein>
<keyword evidence="1" id="KW-0812">Transmembrane</keyword>
<keyword evidence="1" id="KW-0472">Membrane</keyword>
<evidence type="ECO:0000256" key="1">
    <source>
        <dbReference type="SAM" id="Phobius"/>
    </source>
</evidence>
<dbReference type="AlphaFoldDB" id="A0A7Z0JAY7"/>
<feature type="transmembrane region" description="Helical" evidence="1">
    <location>
        <begin position="119"/>
        <end position="142"/>
    </location>
</feature>
<feature type="transmembrane region" description="Helical" evidence="1">
    <location>
        <begin position="12"/>
        <end position="31"/>
    </location>
</feature>
<reference evidence="2 3" key="1">
    <citation type="submission" date="2020-07" db="EMBL/GenBank/DDBJ databases">
        <title>Sequencing the genomes of 1000 actinobacteria strains.</title>
        <authorList>
            <person name="Klenk H.-P."/>
        </authorList>
    </citation>
    <scope>NUCLEOTIDE SEQUENCE [LARGE SCALE GENOMIC DNA]</scope>
    <source>
        <strain evidence="2 3">DSM 44442</strain>
    </source>
</reference>
<feature type="transmembrane region" description="Helical" evidence="1">
    <location>
        <begin position="76"/>
        <end position="98"/>
    </location>
</feature>
<accession>A0A7Z0JAY7</accession>
<proteinExistence type="predicted"/>
<dbReference type="Proteomes" id="UP000572051">
    <property type="component" value="Unassembled WGS sequence"/>
</dbReference>
<evidence type="ECO:0000313" key="3">
    <source>
        <dbReference type="Proteomes" id="UP000572051"/>
    </source>
</evidence>
<dbReference type="RefSeq" id="WP_179823812.1">
    <property type="nucleotide sequence ID" value="NZ_JACCFS010000001.1"/>
</dbReference>
<keyword evidence="1" id="KW-1133">Transmembrane helix</keyword>